<sequence>MLDLVFLWHMHQPDYRDHQATAEGSRFVLPWVYLHAIKDYSDMAAHLERHPGIHAVINFVPVLLEQIEDYVEQFDSGNFRDPLLRLLARPSLEPLDHTSRDYLLQACFRSNHLTMLAPFPRYQRLHDVYRELARHGGSAMAYLSDSYFADLVTWYHLAWTGESERRNRPLIAELMSKGEGYTFAERQSLLALIGEILRGIIPRYRALAERGQIELSTTPQTHPLAPLLLDFNVAHDSLPEVALPLMPNYPGGRSRVDAQLDVARRSHIQRFGAAPAGMWPAEGAISPAYVEQLAAHGCRWIASGEGVLRASLHASGLAQPGAEQEPESARAPYHPWQLGGAPGLTLFFRDERLSDMIGFEYAKWHGQDAARHFVDTLERILAATPPGERAVVSIIMDGENAWEHYPYNAYYFFEDLYGLLESHARIRTTTYSALLDRADAPVATLPRLLTGSWVFGTLSTWIGDADKNHAWDLLCAAKQSYDLVLASGRLDAQQCAAATAQLAICESSDWFWWFGDYNPAPTVAVFDQLFRRNLSNLYQLLQLPPPAQLAKPISRGLHESADPAGDDTRSASGAMRRAQDAATS</sequence>
<organism evidence="6 7">
    <name type="scientific">Sterolibacterium denitrificans</name>
    <dbReference type="NCBI Taxonomy" id="157592"/>
    <lineage>
        <taxon>Bacteria</taxon>
        <taxon>Pseudomonadati</taxon>
        <taxon>Pseudomonadota</taxon>
        <taxon>Betaproteobacteria</taxon>
        <taxon>Nitrosomonadales</taxon>
        <taxon>Sterolibacteriaceae</taxon>
        <taxon>Sterolibacterium</taxon>
    </lineage>
</organism>
<accession>A0A7Z7HQF0</accession>
<dbReference type="CDD" id="cd10796">
    <property type="entry name" value="GH57N_APU"/>
    <property type="match status" value="1"/>
</dbReference>
<dbReference type="GO" id="GO:0005975">
    <property type="term" value="P:carbohydrate metabolic process"/>
    <property type="evidence" value="ECO:0007669"/>
    <property type="project" value="InterPro"/>
</dbReference>
<comment type="similarity">
    <text evidence="1 3">Belongs to the glycosyl hydrolase 57 family.</text>
</comment>
<keyword evidence="7" id="KW-1185">Reference proteome</keyword>
<gene>
    <name evidence="6" type="ORF">SDENCHOL_10951</name>
</gene>
<dbReference type="InterPro" id="IPR052046">
    <property type="entry name" value="GH57_Enzymes"/>
</dbReference>
<evidence type="ECO:0000313" key="6">
    <source>
        <dbReference type="EMBL" id="SMB23925.1"/>
    </source>
</evidence>
<proteinExistence type="inferred from homology"/>
<dbReference type="GO" id="GO:0016787">
    <property type="term" value="F:hydrolase activity"/>
    <property type="evidence" value="ECO:0007669"/>
    <property type="project" value="UniProtKB-KW"/>
</dbReference>
<name>A0A7Z7HQF0_9PROT</name>
<evidence type="ECO:0000256" key="1">
    <source>
        <dbReference type="ARBA" id="ARBA00006821"/>
    </source>
</evidence>
<feature type="region of interest" description="Disordered" evidence="4">
    <location>
        <begin position="552"/>
        <end position="584"/>
    </location>
</feature>
<dbReference type="Pfam" id="PF03065">
    <property type="entry name" value="Glyco_hydro_57"/>
    <property type="match status" value="1"/>
</dbReference>
<evidence type="ECO:0000256" key="3">
    <source>
        <dbReference type="RuleBase" id="RU361196"/>
    </source>
</evidence>
<evidence type="ECO:0000256" key="2">
    <source>
        <dbReference type="ARBA" id="ARBA00023277"/>
    </source>
</evidence>
<reference evidence="6" key="1">
    <citation type="submission" date="2017-03" db="EMBL/GenBank/DDBJ databases">
        <authorList>
            <consortium name="AG Boll"/>
        </authorList>
    </citation>
    <scope>NUCLEOTIDE SEQUENCE [LARGE SCALE GENOMIC DNA]</scope>
    <source>
        <strain evidence="6">Chol</strain>
    </source>
</reference>
<dbReference type="AlphaFoldDB" id="A0A7Z7HQF0"/>
<evidence type="ECO:0000259" key="5">
    <source>
        <dbReference type="Pfam" id="PF03065"/>
    </source>
</evidence>
<dbReference type="Gene3D" id="3.20.110.10">
    <property type="entry name" value="Glycoside hydrolase 38, N terminal domain"/>
    <property type="match status" value="1"/>
</dbReference>
<feature type="compositionally biased region" description="Basic and acidic residues" evidence="4">
    <location>
        <begin position="556"/>
        <end position="569"/>
    </location>
</feature>
<dbReference type="Proteomes" id="UP000242886">
    <property type="component" value="Chromosome SDENCHOL"/>
</dbReference>
<feature type="domain" description="Glycoside hydrolase family 57 N-terminal" evidence="5">
    <location>
        <begin position="5"/>
        <end position="437"/>
    </location>
</feature>
<dbReference type="EMBL" id="LT837803">
    <property type="protein sequence ID" value="SMB23925.1"/>
    <property type="molecule type" value="Genomic_DNA"/>
</dbReference>
<dbReference type="SUPFAM" id="SSF88713">
    <property type="entry name" value="Glycoside hydrolase/deacetylase"/>
    <property type="match status" value="1"/>
</dbReference>
<dbReference type="InterPro" id="IPR027291">
    <property type="entry name" value="Glyco_hydro_38_N_sf"/>
</dbReference>
<keyword evidence="6" id="KW-0378">Hydrolase</keyword>
<dbReference type="InterPro" id="IPR004300">
    <property type="entry name" value="Glyco_hydro_57_N"/>
</dbReference>
<dbReference type="PANTHER" id="PTHR36306:SF1">
    <property type="entry name" value="ALPHA-AMYLASE-RELATED"/>
    <property type="match status" value="1"/>
</dbReference>
<evidence type="ECO:0000313" key="7">
    <source>
        <dbReference type="Proteomes" id="UP000242886"/>
    </source>
</evidence>
<dbReference type="PANTHER" id="PTHR36306">
    <property type="entry name" value="ALPHA-AMYLASE-RELATED-RELATED"/>
    <property type="match status" value="1"/>
</dbReference>
<keyword evidence="2 3" id="KW-0119">Carbohydrate metabolism</keyword>
<evidence type="ECO:0000256" key="4">
    <source>
        <dbReference type="SAM" id="MobiDB-lite"/>
    </source>
</evidence>
<dbReference type="RefSeq" id="WP_154716191.1">
    <property type="nucleotide sequence ID" value="NZ_LT837803.1"/>
</dbReference>
<dbReference type="InterPro" id="IPR011330">
    <property type="entry name" value="Glyco_hydro/deAcase_b/a-brl"/>
</dbReference>
<protein>
    <submittedName>
        <fullName evidence="6">Glycoside hydrolase, family 57</fullName>
    </submittedName>
</protein>